<dbReference type="RefSeq" id="WP_207183946.1">
    <property type="nucleotide sequence ID" value="NZ_AP024147.1"/>
</dbReference>
<dbReference type="Proteomes" id="UP000663508">
    <property type="component" value="Plasmid pVL1_2"/>
</dbReference>
<accession>A0A8H9CAS7</accession>
<evidence type="ECO:0000313" key="2">
    <source>
        <dbReference type="Proteomes" id="UP000663508"/>
    </source>
</evidence>
<organism evidence="1 2">
    <name type="scientific">Methylobacterium indicum</name>
    <dbReference type="NCBI Taxonomy" id="1775910"/>
    <lineage>
        <taxon>Bacteria</taxon>
        <taxon>Pseudomonadati</taxon>
        <taxon>Pseudomonadota</taxon>
        <taxon>Alphaproteobacteria</taxon>
        <taxon>Hyphomicrobiales</taxon>
        <taxon>Methylobacteriaceae</taxon>
        <taxon>Methylobacterium</taxon>
    </lineage>
</organism>
<geneLocation type="plasmid" evidence="1 2">
    <name>pVL1_2</name>
</geneLocation>
<protein>
    <submittedName>
        <fullName evidence="1">Uncharacterized protein</fullName>
    </submittedName>
</protein>
<dbReference type="AlphaFoldDB" id="A0A8H9CAS7"/>
<name>A0A8H9CAS7_9HYPH</name>
<evidence type="ECO:0000313" key="1">
    <source>
        <dbReference type="EMBL" id="BCM87755.1"/>
    </source>
</evidence>
<keyword evidence="1" id="KW-0614">Plasmid</keyword>
<gene>
    <name evidence="1" type="ORF">mvi_62160</name>
</gene>
<sequence>MTTETDVFALNDGVDLHIVRKIINGYLDELNKLGTITDIKVEADPNDPTMIWVTIPQPPMIHLKVVLPPGTSLDL</sequence>
<proteinExistence type="predicted"/>
<reference evidence="1" key="1">
    <citation type="submission" date="2020-11" db="EMBL/GenBank/DDBJ databases">
        <title>Complete genome sequence of a novel pathogenic Methylobacterium strain isolated from rice in Vietnam.</title>
        <authorList>
            <person name="Lai K."/>
            <person name="Okazaki S."/>
            <person name="Higashi K."/>
            <person name="Mori H."/>
            <person name="Toyoda A."/>
            <person name="Kurokawa K."/>
        </authorList>
    </citation>
    <scope>NUCLEOTIDE SEQUENCE</scope>
    <source>
        <strain evidence="1">VL1</strain>
        <plasmid evidence="1">pVL1_2</plasmid>
    </source>
</reference>
<dbReference type="EMBL" id="AP024147">
    <property type="protein sequence ID" value="BCM87755.1"/>
    <property type="molecule type" value="Genomic_DNA"/>
</dbReference>
<dbReference type="KEGG" id="mind:mvi_62160"/>